<comment type="caution">
    <text evidence="6">The sequence shown here is derived from an EMBL/GenBank/DDBJ whole genome shotgun (WGS) entry which is preliminary data.</text>
</comment>
<keyword evidence="7" id="KW-1185">Reference proteome</keyword>
<accession>A0A437LHK0</accession>
<feature type="transmembrane region" description="Helical" evidence="5">
    <location>
        <begin position="80"/>
        <end position="101"/>
    </location>
</feature>
<feature type="transmembrane region" description="Helical" evidence="5">
    <location>
        <begin position="240"/>
        <end position="261"/>
    </location>
</feature>
<feature type="transmembrane region" description="Helical" evidence="5">
    <location>
        <begin position="48"/>
        <end position="68"/>
    </location>
</feature>
<dbReference type="Proteomes" id="UP000288587">
    <property type="component" value="Unassembled WGS sequence"/>
</dbReference>
<feature type="transmembrane region" description="Helical" evidence="5">
    <location>
        <begin position="172"/>
        <end position="192"/>
    </location>
</feature>
<feature type="transmembrane region" description="Helical" evidence="5">
    <location>
        <begin position="12"/>
        <end position="36"/>
    </location>
</feature>
<evidence type="ECO:0000256" key="1">
    <source>
        <dbReference type="ARBA" id="ARBA00004141"/>
    </source>
</evidence>
<sequence>MLPNLLATRRGRLGAFFALYVTEGIPLGFAVTAIATYLRRMDVSPTEIGAFVASFYLPWSFKWAFGPVVDVFRSARFGHYRAWIIAMQLLMAASLSGLVLLDLPQQLALFTALLFVHNTFGAVQDVAIDALACNTLAENERGLANGLMFAGASLGQAIGGSGVLMLTPYTGFQPTFFFVGLAILSVTGLVVLPMKEAVAEAAASAAAGAARVRRGAGEVMAEMRQFSVQAFRAFLGSRGAFAGVLFCLLPAGAMSLGLALQSNLSVELGFDDAQVAAITLWSTIASGLAMVLGGWLSDRLGRRRTLAVYTALMSLPCLYLAWMLSAQGHVMPKPAGARTLEPVLVQAMWIATMAYNVFMGLQYGTRTAAMMDVTNPRVAGTQFTAYMALSNVAIATSASWQGIAIDAWGYPVTLLIDAAVGLLGLALLPLLKPTPAGAVQHADAPAQRARSLALGLALACLAWMAFQAQPAWGGKARPILETLFTLGFVAALLVLLAGRVLMQGAPALRWAPWVALGLLVLALRNPLAKLLGPLPWPALAPQLGQAMLIVLAVAAAVQLQRLSRLAWGGMEEPAQAQAQA</sequence>
<gene>
    <name evidence="6" type="ORF">EOD73_12115</name>
</gene>
<dbReference type="RefSeq" id="WP_127683268.1">
    <property type="nucleotide sequence ID" value="NZ_SACM01000003.1"/>
</dbReference>
<feature type="transmembrane region" description="Helical" evidence="5">
    <location>
        <begin position="539"/>
        <end position="557"/>
    </location>
</feature>
<evidence type="ECO:0000256" key="4">
    <source>
        <dbReference type="ARBA" id="ARBA00023136"/>
    </source>
</evidence>
<dbReference type="Pfam" id="PF07690">
    <property type="entry name" value="MFS_1"/>
    <property type="match status" value="1"/>
</dbReference>
<proteinExistence type="predicted"/>
<comment type="subcellular location">
    <subcellularLocation>
        <location evidence="1">Membrane</location>
        <topology evidence="1">Multi-pass membrane protein</topology>
    </subcellularLocation>
</comment>
<name>A0A437LHK0_9BURK</name>
<keyword evidence="4 5" id="KW-0472">Membrane</keyword>
<feature type="transmembrane region" description="Helical" evidence="5">
    <location>
        <begin position="344"/>
        <end position="363"/>
    </location>
</feature>
<dbReference type="GO" id="GO:0016020">
    <property type="term" value="C:membrane"/>
    <property type="evidence" value="ECO:0007669"/>
    <property type="project" value="UniProtKB-SubCell"/>
</dbReference>
<feature type="transmembrane region" description="Helical" evidence="5">
    <location>
        <begin position="306"/>
        <end position="324"/>
    </location>
</feature>
<organism evidence="6 7">
    <name type="scientific">Inhella crocodyli</name>
    <dbReference type="NCBI Taxonomy" id="2499851"/>
    <lineage>
        <taxon>Bacteria</taxon>
        <taxon>Pseudomonadati</taxon>
        <taxon>Pseudomonadota</taxon>
        <taxon>Betaproteobacteria</taxon>
        <taxon>Burkholderiales</taxon>
        <taxon>Sphaerotilaceae</taxon>
        <taxon>Inhella</taxon>
    </lineage>
</organism>
<dbReference type="SUPFAM" id="SSF103473">
    <property type="entry name" value="MFS general substrate transporter"/>
    <property type="match status" value="1"/>
</dbReference>
<feature type="transmembrane region" description="Helical" evidence="5">
    <location>
        <begin position="409"/>
        <end position="431"/>
    </location>
</feature>
<feature type="transmembrane region" description="Helical" evidence="5">
    <location>
        <begin position="383"/>
        <end position="403"/>
    </location>
</feature>
<dbReference type="GO" id="GO:0022857">
    <property type="term" value="F:transmembrane transporter activity"/>
    <property type="evidence" value="ECO:0007669"/>
    <property type="project" value="InterPro"/>
</dbReference>
<dbReference type="AlphaFoldDB" id="A0A437LHK0"/>
<evidence type="ECO:0000313" key="7">
    <source>
        <dbReference type="Proteomes" id="UP000288587"/>
    </source>
</evidence>
<dbReference type="OrthoDB" id="9812189at2"/>
<evidence type="ECO:0000256" key="5">
    <source>
        <dbReference type="SAM" id="Phobius"/>
    </source>
</evidence>
<dbReference type="InterPro" id="IPR036259">
    <property type="entry name" value="MFS_trans_sf"/>
</dbReference>
<protein>
    <submittedName>
        <fullName evidence="6">MFS transporter</fullName>
    </submittedName>
</protein>
<evidence type="ECO:0000256" key="2">
    <source>
        <dbReference type="ARBA" id="ARBA00022692"/>
    </source>
</evidence>
<dbReference type="EMBL" id="SACM01000003">
    <property type="protein sequence ID" value="RVT84866.1"/>
    <property type="molecule type" value="Genomic_DNA"/>
</dbReference>
<dbReference type="PANTHER" id="PTHR12778:SF9">
    <property type="entry name" value="ACETYL-COENZYME A TRANSPORTER 1"/>
    <property type="match status" value="1"/>
</dbReference>
<dbReference type="Gene3D" id="1.20.1250.20">
    <property type="entry name" value="MFS general substrate transporter like domains"/>
    <property type="match status" value="2"/>
</dbReference>
<keyword evidence="3 5" id="KW-1133">Transmembrane helix</keyword>
<evidence type="ECO:0000256" key="3">
    <source>
        <dbReference type="ARBA" id="ARBA00022989"/>
    </source>
</evidence>
<dbReference type="InterPro" id="IPR004752">
    <property type="entry name" value="AmpG_permease/AT-1"/>
</dbReference>
<feature type="transmembrane region" description="Helical" evidence="5">
    <location>
        <begin position="478"/>
        <end position="498"/>
    </location>
</feature>
<feature type="transmembrane region" description="Helical" evidence="5">
    <location>
        <begin position="273"/>
        <end position="294"/>
    </location>
</feature>
<keyword evidence="2 5" id="KW-0812">Transmembrane</keyword>
<feature type="transmembrane region" description="Helical" evidence="5">
    <location>
        <begin position="510"/>
        <end position="527"/>
    </location>
</feature>
<evidence type="ECO:0000313" key="6">
    <source>
        <dbReference type="EMBL" id="RVT84866.1"/>
    </source>
</evidence>
<dbReference type="PANTHER" id="PTHR12778">
    <property type="entry name" value="SOLUTE CARRIER FAMILY 33 ACETYL-COA TRANSPORTER -RELATED"/>
    <property type="match status" value="1"/>
</dbReference>
<feature type="transmembrane region" description="Helical" evidence="5">
    <location>
        <begin position="452"/>
        <end position="472"/>
    </location>
</feature>
<reference evidence="6 7" key="1">
    <citation type="submission" date="2019-01" db="EMBL/GenBank/DDBJ databases">
        <authorList>
            <person name="Chen W.-M."/>
        </authorList>
    </citation>
    <scope>NUCLEOTIDE SEQUENCE [LARGE SCALE GENOMIC DNA]</scope>
    <source>
        <strain evidence="6 7">CCP-18</strain>
    </source>
</reference>
<dbReference type="InterPro" id="IPR011701">
    <property type="entry name" value="MFS"/>
</dbReference>